<gene>
    <name evidence="1" type="ORF">CA257_12025</name>
</gene>
<dbReference type="Proteomes" id="UP000286681">
    <property type="component" value="Unassembled WGS sequence"/>
</dbReference>
<organism evidence="1 2">
    <name type="scientific">Sphingomonas koreensis</name>
    <dbReference type="NCBI Taxonomy" id="93064"/>
    <lineage>
        <taxon>Bacteria</taxon>
        <taxon>Pseudomonadati</taxon>
        <taxon>Pseudomonadota</taxon>
        <taxon>Alphaproteobacteria</taxon>
        <taxon>Sphingomonadales</taxon>
        <taxon>Sphingomonadaceae</taxon>
        <taxon>Sphingomonas</taxon>
    </lineage>
</organism>
<proteinExistence type="predicted"/>
<dbReference type="EMBL" id="QQWO01000009">
    <property type="protein sequence ID" value="RSV02622.1"/>
    <property type="molecule type" value="Genomic_DNA"/>
</dbReference>
<name>A0AAJ4S4D1_9SPHN</name>
<evidence type="ECO:0000313" key="1">
    <source>
        <dbReference type="EMBL" id="RSV02622.1"/>
    </source>
</evidence>
<dbReference type="AlphaFoldDB" id="A0AAJ4S4D1"/>
<accession>A0AAJ4S4D1</accession>
<evidence type="ECO:0000313" key="2">
    <source>
        <dbReference type="Proteomes" id="UP000286681"/>
    </source>
</evidence>
<sequence>MLWAGLAASSAASGQSARPCLTGNEAEALFQVMLPDMIREMGRVCTALPANAFLRQPSAAFMARINAGVAPAMPAAQGGIRKLLGPDAGFIAESQFAIPAVRAIIAPAIAQEVKPADCPGLDKIVTNLAPLPPRNLAGVFAALLQLSQNDEKRAPRLPICPMGRPR</sequence>
<comment type="caution">
    <text evidence="1">The sequence shown here is derived from an EMBL/GenBank/DDBJ whole genome shotgun (WGS) entry which is preliminary data.</text>
</comment>
<protein>
    <submittedName>
        <fullName evidence="1">Uncharacterized protein</fullName>
    </submittedName>
</protein>
<reference evidence="1 2" key="1">
    <citation type="submission" date="2018-07" db="EMBL/GenBank/DDBJ databases">
        <title>Genomic and Epidemiologic Investigation of an Indolent Hospital Outbreak.</title>
        <authorList>
            <person name="Johnson R.C."/>
            <person name="Deming C."/>
            <person name="Conlan S."/>
            <person name="Zellmer C.J."/>
            <person name="Michelin A.V."/>
            <person name="Lee-Lin S."/>
            <person name="Thomas P.J."/>
            <person name="Park M."/>
            <person name="Weingarten R.A."/>
            <person name="Less J."/>
            <person name="Dekker J.P."/>
            <person name="Frank K.M."/>
            <person name="Musser K.A."/>
            <person name="Mcquiston J.R."/>
            <person name="Henderson D.K."/>
            <person name="Lau A.F."/>
            <person name="Palmore T.N."/>
            <person name="Segre J.A."/>
        </authorList>
    </citation>
    <scope>NUCLEOTIDE SEQUENCE [LARGE SCALE GENOMIC DNA]</scope>
    <source>
        <strain evidence="1 2">SK-NIH.Env10_0317</strain>
    </source>
</reference>